<protein>
    <submittedName>
        <fullName evidence="2">Putative l-ascorbic acid binding protein</fullName>
    </submittedName>
</protein>
<dbReference type="AlphaFoldDB" id="M7TVG9"/>
<organism evidence="2 3">
    <name type="scientific">Eutypa lata (strain UCR-EL1)</name>
    <name type="common">Grapevine dieback disease fungus</name>
    <name type="synonym">Eutypa armeniacae</name>
    <dbReference type="NCBI Taxonomy" id="1287681"/>
    <lineage>
        <taxon>Eukaryota</taxon>
        <taxon>Fungi</taxon>
        <taxon>Dikarya</taxon>
        <taxon>Ascomycota</taxon>
        <taxon>Pezizomycotina</taxon>
        <taxon>Sordariomycetes</taxon>
        <taxon>Xylariomycetidae</taxon>
        <taxon>Xylariales</taxon>
        <taxon>Diatrypaceae</taxon>
        <taxon>Eutypa</taxon>
    </lineage>
</organism>
<dbReference type="OrthoDB" id="69177at2759"/>
<name>M7TVG9_EUTLA</name>
<dbReference type="OMA" id="CHYALMH"/>
<dbReference type="eggNOG" id="ENOG502QR14">
    <property type="taxonomic scope" value="Eukaryota"/>
</dbReference>
<feature type="compositionally biased region" description="Low complexity" evidence="1">
    <location>
        <begin position="9"/>
        <end position="22"/>
    </location>
</feature>
<keyword evidence="3" id="KW-1185">Reference proteome</keyword>
<feature type="region of interest" description="Disordered" evidence="1">
    <location>
        <begin position="1"/>
        <end position="31"/>
    </location>
</feature>
<gene>
    <name evidence="2" type="ORF">UCREL1_2334</name>
</gene>
<accession>M7TVG9</accession>
<proteinExistence type="predicted"/>
<reference evidence="3" key="1">
    <citation type="journal article" date="2013" name="Genome Announc.">
        <title>Draft genome sequence of the grapevine dieback fungus Eutypa lata UCR-EL1.</title>
        <authorList>
            <person name="Blanco-Ulate B."/>
            <person name="Rolshausen P.E."/>
            <person name="Cantu D."/>
        </authorList>
    </citation>
    <scope>NUCLEOTIDE SEQUENCE [LARGE SCALE GENOMIC DNA]</scope>
    <source>
        <strain evidence="3">UCR-EL1</strain>
    </source>
</reference>
<dbReference type="EMBL" id="KB705814">
    <property type="protein sequence ID" value="EMR70630.1"/>
    <property type="molecule type" value="Genomic_DNA"/>
</dbReference>
<sequence>MGKDKKPKLSGAKKAQSSASHSHNPIAPDWPPFRPPLPVTDLSFAYPWPGFEDTIAVIRNFWPKSLCREYVNFLRTLPLTTTPGRPKRGEAVRQNDRFQIDDPAFSRKLWLETGLKDVVLENSVKSLWGGDVIGLNPNIRVYRYSPGQFFDCHYALMHQYSVKS</sequence>
<evidence type="ECO:0000313" key="3">
    <source>
        <dbReference type="Proteomes" id="UP000012174"/>
    </source>
</evidence>
<evidence type="ECO:0000256" key="1">
    <source>
        <dbReference type="SAM" id="MobiDB-lite"/>
    </source>
</evidence>
<dbReference type="Proteomes" id="UP000012174">
    <property type="component" value="Unassembled WGS sequence"/>
</dbReference>
<dbReference type="HOGENOM" id="CLU_041456_3_0_1"/>
<dbReference type="Gene3D" id="2.60.120.620">
    <property type="entry name" value="q2cbj1_9rhob like domain"/>
    <property type="match status" value="1"/>
</dbReference>
<evidence type="ECO:0000313" key="2">
    <source>
        <dbReference type="EMBL" id="EMR70630.1"/>
    </source>
</evidence>
<dbReference type="KEGG" id="ela:UCREL1_2334"/>